<keyword evidence="2" id="KW-1185">Reference proteome</keyword>
<name>A0A6F8T3P4_9GAMM</name>
<sequence>MISINKDKSKFFIAICKQGAHSFLMLGVYDQNQVTHLLCRVGKFFDVPRESKSNKCFTSSRLLFNAFFSSSTAKIIDEQLFRKTKGEVPISYQAHDLSYQHYLEFIQLLEGLQTDDNAYNCYKPVTVQQSEITLMLTSDLIFTPRTDLEDIIADTSEIRLNNTCRHSAIKLVEEARHASVSSLVSSNFVSDLPYQTRLDFGKPTSELPFYVLPPPPIAYPDLSVEQRSVVTKLYTRMEHLLLVDPHSELTKNKFGSLKELYTEITGPQKDLTLAQLLFSIQSWKEENKSTLNVLRKKYFWDYFFTRVSATTQLVTEIEQDLEQAQLRN</sequence>
<dbReference type="KEGG" id="lant:TUM19329_11480"/>
<protein>
    <submittedName>
        <fullName evidence="1">Uncharacterized protein</fullName>
    </submittedName>
</protein>
<organism evidence="1 2">
    <name type="scientific">Legionella antarctica</name>
    <dbReference type="NCBI Taxonomy" id="2708020"/>
    <lineage>
        <taxon>Bacteria</taxon>
        <taxon>Pseudomonadati</taxon>
        <taxon>Pseudomonadota</taxon>
        <taxon>Gammaproteobacteria</taxon>
        <taxon>Legionellales</taxon>
        <taxon>Legionellaceae</taxon>
        <taxon>Legionella</taxon>
    </lineage>
</organism>
<gene>
    <name evidence="1" type="ORF">TUM19329_11480</name>
</gene>
<dbReference type="AlphaFoldDB" id="A0A6F8T3P4"/>
<evidence type="ECO:0000313" key="2">
    <source>
        <dbReference type="Proteomes" id="UP000502894"/>
    </source>
</evidence>
<proteinExistence type="predicted"/>
<evidence type="ECO:0000313" key="1">
    <source>
        <dbReference type="EMBL" id="BCA94787.1"/>
    </source>
</evidence>
<dbReference type="EMBL" id="AP022839">
    <property type="protein sequence ID" value="BCA94787.1"/>
    <property type="molecule type" value="Genomic_DNA"/>
</dbReference>
<accession>A0A6F8T3P4</accession>
<dbReference type="Proteomes" id="UP000502894">
    <property type="component" value="Chromosome"/>
</dbReference>
<dbReference type="RefSeq" id="WP_173236572.1">
    <property type="nucleotide sequence ID" value="NZ_AP022839.1"/>
</dbReference>
<reference evidence="1" key="1">
    <citation type="journal article" date="2020" name="Microbiol. Resour. Announc.">
        <title>Complete Genome Sequence of Novel Psychrotolerant Legionella Strain TUM19329, Isolated from Antarctic Lake Sediment.</title>
        <authorList>
            <person name="Shimada S."/>
            <person name="Nakai R."/>
            <person name="Aoki K."/>
            <person name="Shimoeda N."/>
            <person name="Ohno G."/>
            <person name="Miyazaki Y."/>
            <person name="Kudoh S."/>
            <person name="Imura S."/>
            <person name="Watanabe K."/>
            <person name="Ishii Y."/>
            <person name="Tateda K."/>
        </authorList>
    </citation>
    <scope>NUCLEOTIDE SEQUENCE [LARGE SCALE GENOMIC DNA]</scope>
    <source>
        <strain evidence="1">TUM19329</strain>
    </source>
</reference>